<reference evidence="2 3" key="1">
    <citation type="submission" date="2019-09" db="EMBL/GenBank/DDBJ databases">
        <title>Identification of Malikia spinosa a prominent benzene-, toluene-, and ethylbenzene-degrading bacterium: enrichment, isolation and whole genome sequencing.</title>
        <authorList>
            <person name="Tancsics A."/>
            <person name="Revesz F."/>
            <person name="Kriszt B."/>
        </authorList>
    </citation>
    <scope>NUCLEOTIDE SEQUENCE [LARGE SCALE GENOMIC DNA]</scope>
    <source>
        <strain evidence="2 3">AB6</strain>
    </source>
</reference>
<organism evidence="2 3">
    <name type="scientific">Malikia spinosa</name>
    <dbReference type="NCBI Taxonomy" id="86180"/>
    <lineage>
        <taxon>Bacteria</taxon>
        <taxon>Pseudomonadati</taxon>
        <taxon>Pseudomonadota</taxon>
        <taxon>Betaproteobacteria</taxon>
        <taxon>Burkholderiales</taxon>
        <taxon>Comamonadaceae</taxon>
        <taxon>Malikia</taxon>
    </lineage>
</organism>
<evidence type="ECO:0000256" key="1">
    <source>
        <dbReference type="SAM" id="MobiDB-lite"/>
    </source>
</evidence>
<evidence type="ECO:0000313" key="2">
    <source>
        <dbReference type="EMBL" id="MYZ52491.1"/>
    </source>
</evidence>
<dbReference type="AlphaFoldDB" id="A0A7C9J6N5"/>
<comment type="caution">
    <text evidence="2">The sequence shown here is derived from an EMBL/GenBank/DDBJ whole genome shotgun (WGS) entry which is preliminary data.</text>
</comment>
<evidence type="ECO:0000313" key="3">
    <source>
        <dbReference type="Proteomes" id="UP000481947"/>
    </source>
</evidence>
<feature type="region of interest" description="Disordered" evidence="1">
    <location>
        <begin position="1"/>
        <end position="24"/>
    </location>
</feature>
<accession>A0A7C9J6N5</accession>
<proteinExistence type="predicted"/>
<sequence>MNMRPDRSHRHPPSSHPTRQDPLTDRRFEDLLQQASAFFAATERNPEAERQVAIAEIIETMKRYGLTVEDLRATG</sequence>
<dbReference type="Proteomes" id="UP000481947">
    <property type="component" value="Unassembled WGS sequence"/>
</dbReference>
<name>A0A7C9J6N5_9BURK</name>
<dbReference type="EMBL" id="VYSB01000009">
    <property type="protein sequence ID" value="MYZ52491.1"/>
    <property type="molecule type" value="Genomic_DNA"/>
</dbReference>
<gene>
    <name evidence="2" type="ORF">F5985_10170</name>
</gene>
<dbReference type="RefSeq" id="WP_161125327.1">
    <property type="nucleotide sequence ID" value="NZ_VYSB01000009.1"/>
</dbReference>
<protein>
    <submittedName>
        <fullName evidence="2">H-NS histone family protein</fullName>
    </submittedName>
</protein>